<dbReference type="Gene3D" id="3.40.47.10">
    <property type="match status" value="1"/>
</dbReference>
<dbReference type="Proteomes" id="UP001597058">
    <property type="component" value="Unassembled WGS sequence"/>
</dbReference>
<evidence type="ECO:0000256" key="2">
    <source>
        <dbReference type="ARBA" id="ARBA00022553"/>
    </source>
</evidence>
<dbReference type="Pfam" id="PF00109">
    <property type="entry name" value="ketoacyl-synt"/>
    <property type="match status" value="1"/>
</dbReference>
<dbReference type="InterPro" id="IPR014043">
    <property type="entry name" value="Acyl_transferase_dom"/>
</dbReference>
<evidence type="ECO:0000256" key="6">
    <source>
        <dbReference type="SAM" id="MobiDB-lite"/>
    </source>
</evidence>
<accession>A0ABW3XRG2</accession>
<dbReference type="RefSeq" id="WP_381232792.1">
    <property type="nucleotide sequence ID" value="NZ_JBHSKH010000006.1"/>
</dbReference>
<dbReference type="InterPro" id="IPR014030">
    <property type="entry name" value="Ketoacyl_synth_N"/>
</dbReference>
<dbReference type="InterPro" id="IPR016036">
    <property type="entry name" value="Malonyl_transacylase_ACP-bd"/>
</dbReference>
<dbReference type="SUPFAM" id="SSF53901">
    <property type="entry name" value="Thiolase-like"/>
    <property type="match status" value="1"/>
</dbReference>
<evidence type="ECO:0000313" key="10">
    <source>
        <dbReference type="Proteomes" id="UP001597058"/>
    </source>
</evidence>
<dbReference type="InterPro" id="IPR016039">
    <property type="entry name" value="Thiolase-like"/>
</dbReference>
<organism evidence="9 10">
    <name type="scientific">Streptomyces kaempferi</name>
    <dbReference type="NCBI Taxonomy" id="333725"/>
    <lineage>
        <taxon>Bacteria</taxon>
        <taxon>Bacillati</taxon>
        <taxon>Actinomycetota</taxon>
        <taxon>Actinomycetes</taxon>
        <taxon>Kitasatosporales</taxon>
        <taxon>Streptomycetaceae</taxon>
        <taxon>Streptomyces</taxon>
    </lineage>
</organism>
<dbReference type="Pfam" id="PF00698">
    <property type="entry name" value="Acyl_transf_1"/>
    <property type="match status" value="1"/>
</dbReference>
<evidence type="ECO:0000256" key="5">
    <source>
        <dbReference type="ARBA" id="ARBA00023315"/>
    </source>
</evidence>
<dbReference type="PANTHER" id="PTHR43775">
    <property type="entry name" value="FATTY ACID SYNTHASE"/>
    <property type="match status" value="1"/>
</dbReference>
<protein>
    <submittedName>
        <fullName evidence="9">Type I polyketide synthase</fullName>
    </submittedName>
</protein>
<dbReference type="SMART" id="SM00827">
    <property type="entry name" value="PKS_AT"/>
    <property type="match status" value="1"/>
</dbReference>
<sequence>MATVNAVAVVGLDCVFPAAHGVEAYWDLLMRGGDAIGPLPEDRRGPGFDDTVEGGFVDTVTTFDNDFFTIAPREAAAMDPQQRLLLQCAWRALEDSGRAPSALAGSDAGVFVGVMGSEWAQLHMGDYARITPQLGAGSSAGMTANRISYHLDLKGPSLAVDTACSSSLVAVHLAVNSLLSGECSTVLAAGVNIVLTPALGMVYQQMGLKAPDGRCKPFSMDSDGIGRSDGVGVVVLRRLQDALDDHQRVYAVIRGTAVNQDGRSNGVSAPSRWSQQAVVAAAYRRAGVDADQVRFVEAHGTGTALGDIIECAALGEVHAVPRDEPCAIGSVKGNIGHTEGAAGIAGLIKTALALHHRIVPASRFATRENPQLRLAERGLSLLKAPLRLPAEEVVAGVSSFGMGGTNAHAVLASAPRMPVTAVRGPATAGAFTLSADTPEALRRNLTAQAEALARRPRGDAASVCWTSNQVKTGLPYRAVFTARDTAELADTLRTAAADEHTLARVTDRALRPPALAFLYPGQGCQEPGMTAALYRESVLYRRHLDDADDALRPHTGDSVRDLILADDPAIHHARWAQPALFAVAHALTKTLAELGVVPDAVLGHGTGELAAAVAAGMLTLPDAARLVAAHATAAHDLPDGGMLSVRATPQETAGILAAHPGLFLAAVDGPHDTVLSGTADVLRQAAADLAAHGLNTRRLPVPHAAQGSADTALAARIAALAGPVTATPARIALASARHGRMLRDEIPDTAYWADLAVQPVRFADALSALMTEAAPTCLVELGPAAHLLSLARQGDLPTGIRLLHPAPGRAATFTDLAETVGGLYLSGVEPCWDALYEPAHRRTERLAPYVFSGAHRFGQTAAAPPAAQPAAPDTTPRQESTGGSRPPHPGGPDTPADRPDPALSAVIEAVVEVGAYAREQVNAEARLYEDLGFDSVMIMQLKNRIEQQLPQGADITVPQLLPALKSVGALAAFVRELTSTGGTV</sequence>
<dbReference type="Pfam" id="PF02801">
    <property type="entry name" value="Ketoacyl-synt_C"/>
    <property type="match status" value="1"/>
</dbReference>
<evidence type="ECO:0000256" key="3">
    <source>
        <dbReference type="ARBA" id="ARBA00022679"/>
    </source>
</evidence>
<keyword evidence="4" id="KW-0045">Antibiotic biosynthesis</keyword>
<dbReference type="EMBL" id="JBHTMM010000106">
    <property type="protein sequence ID" value="MFD1312158.1"/>
    <property type="molecule type" value="Genomic_DNA"/>
</dbReference>
<evidence type="ECO:0000259" key="8">
    <source>
        <dbReference type="PROSITE" id="PS52004"/>
    </source>
</evidence>
<dbReference type="InterPro" id="IPR018201">
    <property type="entry name" value="Ketoacyl_synth_AS"/>
</dbReference>
<reference evidence="10" key="1">
    <citation type="journal article" date="2019" name="Int. J. Syst. Evol. Microbiol.">
        <title>The Global Catalogue of Microorganisms (GCM) 10K type strain sequencing project: providing services to taxonomists for standard genome sequencing and annotation.</title>
        <authorList>
            <consortium name="The Broad Institute Genomics Platform"/>
            <consortium name="The Broad Institute Genome Sequencing Center for Infectious Disease"/>
            <person name="Wu L."/>
            <person name="Ma J."/>
        </authorList>
    </citation>
    <scope>NUCLEOTIDE SEQUENCE [LARGE SCALE GENOMIC DNA]</scope>
    <source>
        <strain evidence="10">CGMCC 4.7020</strain>
    </source>
</reference>
<dbReference type="Gene3D" id="3.30.70.3290">
    <property type="match status" value="1"/>
</dbReference>
<dbReference type="InterPro" id="IPR020841">
    <property type="entry name" value="PKS_Beta-ketoAc_synthase_dom"/>
</dbReference>
<keyword evidence="3" id="KW-0808">Transferase</keyword>
<feature type="compositionally biased region" description="Low complexity" evidence="6">
    <location>
        <begin position="860"/>
        <end position="875"/>
    </location>
</feature>
<gene>
    <name evidence="9" type="ORF">ACFQ5X_40990</name>
</gene>
<keyword evidence="5" id="KW-0012">Acyltransferase</keyword>
<dbReference type="PROSITE" id="PS50075">
    <property type="entry name" value="CARRIER"/>
    <property type="match status" value="1"/>
</dbReference>
<proteinExistence type="predicted"/>
<keyword evidence="1" id="KW-0596">Phosphopantetheine</keyword>
<dbReference type="PANTHER" id="PTHR43775:SF37">
    <property type="entry name" value="SI:DKEY-61P9.11"/>
    <property type="match status" value="1"/>
</dbReference>
<dbReference type="InterPro" id="IPR009081">
    <property type="entry name" value="PP-bd_ACP"/>
</dbReference>
<dbReference type="Pfam" id="PF16197">
    <property type="entry name" value="KAsynt_C_assoc"/>
    <property type="match status" value="1"/>
</dbReference>
<dbReference type="InterPro" id="IPR036736">
    <property type="entry name" value="ACP-like_sf"/>
</dbReference>
<dbReference type="SUPFAM" id="SSF47336">
    <property type="entry name" value="ACP-like"/>
    <property type="match status" value="1"/>
</dbReference>
<keyword evidence="10" id="KW-1185">Reference proteome</keyword>
<dbReference type="InterPro" id="IPR032821">
    <property type="entry name" value="PKS_assoc"/>
</dbReference>
<evidence type="ECO:0000313" key="9">
    <source>
        <dbReference type="EMBL" id="MFD1312158.1"/>
    </source>
</evidence>
<feature type="domain" description="Carrier" evidence="7">
    <location>
        <begin position="900"/>
        <end position="978"/>
    </location>
</feature>
<name>A0ABW3XRG2_9ACTN</name>
<dbReference type="InterPro" id="IPR014031">
    <property type="entry name" value="Ketoacyl_synth_C"/>
</dbReference>
<dbReference type="SUPFAM" id="SSF55048">
    <property type="entry name" value="Probable ACP-binding domain of malonyl-CoA ACP transacylase"/>
    <property type="match status" value="1"/>
</dbReference>
<feature type="region of interest" description="Disordered" evidence="6">
    <location>
        <begin position="860"/>
        <end position="900"/>
    </location>
</feature>
<dbReference type="Gene3D" id="1.10.1200.10">
    <property type="entry name" value="ACP-like"/>
    <property type="match status" value="1"/>
</dbReference>
<dbReference type="Pfam" id="PF00550">
    <property type="entry name" value="PP-binding"/>
    <property type="match status" value="1"/>
</dbReference>
<feature type="domain" description="Ketosynthase family 3 (KS3)" evidence="8">
    <location>
        <begin position="4"/>
        <end position="413"/>
    </location>
</feature>
<dbReference type="SUPFAM" id="SSF52151">
    <property type="entry name" value="FabD/lysophospholipase-like"/>
    <property type="match status" value="1"/>
</dbReference>
<dbReference type="CDD" id="cd00833">
    <property type="entry name" value="PKS"/>
    <property type="match status" value="1"/>
</dbReference>
<dbReference type="PROSITE" id="PS00606">
    <property type="entry name" value="KS3_1"/>
    <property type="match status" value="1"/>
</dbReference>
<dbReference type="InterPro" id="IPR016035">
    <property type="entry name" value="Acyl_Trfase/lysoPLipase"/>
</dbReference>
<dbReference type="InterPro" id="IPR001227">
    <property type="entry name" value="Ac_transferase_dom_sf"/>
</dbReference>
<dbReference type="SMART" id="SM00825">
    <property type="entry name" value="PKS_KS"/>
    <property type="match status" value="1"/>
</dbReference>
<dbReference type="PROSITE" id="PS52004">
    <property type="entry name" value="KS3_2"/>
    <property type="match status" value="1"/>
</dbReference>
<evidence type="ECO:0000256" key="4">
    <source>
        <dbReference type="ARBA" id="ARBA00023194"/>
    </source>
</evidence>
<evidence type="ECO:0000256" key="1">
    <source>
        <dbReference type="ARBA" id="ARBA00022450"/>
    </source>
</evidence>
<dbReference type="Gene3D" id="3.40.366.10">
    <property type="entry name" value="Malonyl-Coenzyme A Acyl Carrier Protein, domain 2"/>
    <property type="match status" value="1"/>
</dbReference>
<dbReference type="InterPro" id="IPR050091">
    <property type="entry name" value="PKS_NRPS_Biosynth_Enz"/>
</dbReference>
<evidence type="ECO:0000259" key="7">
    <source>
        <dbReference type="PROSITE" id="PS50075"/>
    </source>
</evidence>
<keyword evidence="2" id="KW-0597">Phosphoprotein</keyword>
<comment type="caution">
    <text evidence="9">The sequence shown here is derived from an EMBL/GenBank/DDBJ whole genome shotgun (WGS) entry which is preliminary data.</text>
</comment>